<dbReference type="InterPro" id="IPR010869">
    <property type="entry name" value="DUF1501"/>
</dbReference>
<sequence>MDRRDFLKYSGLISAAGFVPEMAFSATGRSPEKIVVLVELKGGNDGFNTLVPYMDDAYKKLRPTLKIDERKVLKLGQGDMGMHPRLQQLMKIWEQGDMAWVQGIGYPRGVLSHFRSMDIWDSGSNANQFLDDGWLTHVLPRVKQGLHGISVSNDGGSLGPLHSARLNSVSMQSPHMFVKQSKSIKNITPVNSTPALAHLTQTQNQLYEVGLQLREKMTRSLRNQKRSRSKGVLGHSLESVAQMIIAGIDSPVYKVTQGGFDMHSGQVGRHNNVLYQVDHALSRFANTMKQNGLWDKVVVVTYSEFGRRAAENRGGGTDHGTASAQFVMGGGIRGGLYGRHPNMNQLDANGNVAHTTDFRQVYATLAQRIWRQNQHPWQGHQTIPFI</sequence>
<dbReference type="PANTHER" id="PTHR43737">
    <property type="entry name" value="BLL7424 PROTEIN"/>
    <property type="match status" value="1"/>
</dbReference>
<dbReference type="AlphaFoldDB" id="A0A317C8K6"/>
<dbReference type="SUPFAM" id="SSF53649">
    <property type="entry name" value="Alkaline phosphatase-like"/>
    <property type="match status" value="1"/>
</dbReference>
<dbReference type="Proteomes" id="UP000245539">
    <property type="component" value="Unassembled WGS sequence"/>
</dbReference>
<dbReference type="RefSeq" id="WP_109838686.1">
    <property type="nucleotide sequence ID" value="NZ_QGKM01000052.1"/>
</dbReference>
<reference evidence="1 2" key="1">
    <citation type="submission" date="2018-05" db="EMBL/GenBank/DDBJ databases">
        <title>Leucothrix arctica sp. nov., isolated from Arctic seawater.</title>
        <authorList>
            <person name="Choi A."/>
            <person name="Baek K."/>
        </authorList>
    </citation>
    <scope>NUCLEOTIDE SEQUENCE [LARGE SCALE GENOMIC DNA]</scope>
    <source>
        <strain evidence="1 2">JCM 18388</strain>
    </source>
</reference>
<evidence type="ECO:0000313" key="1">
    <source>
        <dbReference type="EMBL" id="PWQ94924.1"/>
    </source>
</evidence>
<evidence type="ECO:0008006" key="3">
    <source>
        <dbReference type="Google" id="ProtNLM"/>
    </source>
</evidence>
<accession>A0A317C8K6</accession>
<proteinExistence type="predicted"/>
<gene>
    <name evidence="1" type="ORF">DKW60_16095</name>
</gene>
<name>A0A317C8K6_9GAMM</name>
<dbReference type="InterPro" id="IPR017850">
    <property type="entry name" value="Alkaline_phosphatase_core_sf"/>
</dbReference>
<comment type="caution">
    <text evidence="1">The sequence shown here is derived from an EMBL/GenBank/DDBJ whole genome shotgun (WGS) entry which is preliminary data.</text>
</comment>
<dbReference type="EMBL" id="QGKM01000052">
    <property type="protein sequence ID" value="PWQ94924.1"/>
    <property type="molecule type" value="Genomic_DNA"/>
</dbReference>
<dbReference type="PANTHER" id="PTHR43737:SF1">
    <property type="entry name" value="DUF1501 DOMAIN-CONTAINING PROTEIN"/>
    <property type="match status" value="1"/>
</dbReference>
<organism evidence="1 2">
    <name type="scientific">Leucothrix pacifica</name>
    <dbReference type="NCBI Taxonomy" id="1247513"/>
    <lineage>
        <taxon>Bacteria</taxon>
        <taxon>Pseudomonadati</taxon>
        <taxon>Pseudomonadota</taxon>
        <taxon>Gammaproteobacteria</taxon>
        <taxon>Thiotrichales</taxon>
        <taxon>Thiotrichaceae</taxon>
        <taxon>Leucothrix</taxon>
    </lineage>
</organism>
<dbReference type="OrthoDB" id="9779968at2"/>
<keyword evidence="2" id="KW-1185">Reference proteome</keyword>
<protein>
    <recommendedName>
        <fullName evidence="3">Twin-arginine translocation pathway signal sequence domain-containing protein</fullName>
    </recommendedName>
</protein>
<evidence type="ECO:0000313" key="2">
    <source>
        <dbReference type="Proteomes" id="UP000245539"/>
    </source>
</evidence>
<dbReference type="Pfam" id="PF07394">
    <property type="entry name" value="DUF1501"/>
    <property type="match status" value="1"/>
</dbReference>